<dbReference type="EMBL" id="AVOT02015487">
    <property type="protein sequence ID" value="MBW0499835.1"/>
    <property type="molecule type" value="Genomic_DNA"/>
</dbReference>
<feature type="transmembrane region" description="Helical" evidence="1">
    <location>
        <begin position="212"/>
        <end position="229"/>
    </location>
</feature>
<protein>
    <submittedName>
        <fullName evidence="2">Uncharacterized protein</fullName>
    </submittedName>
</protein>
<reference evidence="2" key="1">
    <citation type="submission" date="2021-03" db="EMBL/GenBank/DDBJ databases">
        <title>Draft genome sequence of rust myrtle Austropuccinia psidii MF-1, a brazilian biotype.</title>
        <authorList>
            <person name="Quecine M.C."/>
            <person name="Pachon D.M.R."/>
            <person name="Bonatelli M.L."/>
            <person name="Correr F.H."/>
            <person name="Franceschini L.M."/>
            <person name="Leite T.F."/>
            <person name="Margarido G.R.A."/>
            <person name="Almeida C.A."/>
            <person name="Ferrarezi J.A."/>
            <person name="Labate C.A."/>
        </authorList>
    </citation>
    <scope>NUCLEOTIDE SEQUENCE</scope>
    <source>
        <strain evidence="2">MF-1</strain>
    </source>
</reference>
<keyword evidence="1" id="KW-0472">Membrane</keyword>
<organism evidence="2 3">
    <name type="scientific">Austropuccinia psidii MF-1</name>
    <dbReference type="NCBI Taxonomy" id="1389203"/>
    <lineage>
        <taxon>Eukaryota</taxon>
        <taxon>Fungi</taxon>
        <taxon>Dikarya</taxon>
        <taxon>Basidiomycota</taxon>
        <taxon>Pucciniomycotina</taxon>
        <taxon>Pucciniomycetes</taxon>
        <taxon>Pucciniales</taxon>
        <taxon>Sphaerophragmiaceae</taxon>
        <taxon>Austropuccinia</taxon>
    </lineage>
</organism>
<proteinExistence type="predicted"/>
<comment type="caution">
    <text evidence="2">The sequence shown here is derived from an EMBL/GenBank/DDBJ whole genome shotgun (WGS) entry which is preliminary data.</text>
</comment>
<keyword evidence="1" id="KW-0812">Transmembrane</keyword>
<evidence type="ECO:0000256" key="1">
    <source>
        <dbReference type="SAM" id="Phobius"/>
    </source>
</evidence>
<evidence type="ECO:0000313" key="3">
    <source>
        <dbReference type="Proteomes" id="UP000765509"/>
    </source>
</evidence>
<evidence type="ECO:0000313" key="2">
    <source>
        <dbReference type="EMBL" id="MBW0499835.1"/>
    </source>
</evidence>
<feature type="transmembrane region" description="Helical" evidence="1">
    <location>
        <begin position="186"/>
        <end position="206"/>
    </location>
</feature>
<sequence length="244" mass="27589">MGDSIREQYDEEQDTKEEFLVEHQEETPLEIQDIQLEAGMPQDTENKKLCKHTQDAQKFQVTPAKGMTYINGTATRMTVCIENSQHPLIIDGGAHCSIVARNYLDHHSPNWENKLLPTKAKNFKSASGKMTSIGTIIKEIVIPHRKGNIRLNTELVVLEDAVETMEIHSLGPQYCISMPYPISGNLVISIIIGKIGHYGHFIIWVHPGPFTIIRPFLASFCFWAILGIFQSTGKIQPKKLYLDF</sequence>
<dbReference type="AlphaFoldDB" id="A0A9Q3DF37"/>
<keyword evidence="1" id="KW-1133">Transmembrane helix</keyword>
<gene>
    <name evidence="2" type="ORF">O181_039550</name>
</gene>
<name>A0A9Q3DF37_9BASI</name>
<dbReference type="Proteomes" id="UP000765509">
    <property type="component" value="Unassembled WGS sequence"/>
</dbReference>
<keyword evidence="3" id="KW-1185">Reference proteome</keyword>
<accession>A0A9Q3DF37</accession>